<sequence length="73" mass="8659">MLKRRISAAFLLFLYLSWHRLNHFKGYTFLGLGGILARAKEIKKKRISQGLIDRSLSFQKLFWKIHSGRLINR</sequence>
<evidence type="ECO:0000313" key="2">
    <source>
        <dbReference type="EMBL" id="KUM48373.1"/>
    </source>
</evidence>
<dbReference type="AlphaFoldDB" id="A0A101M031"/>
<name>A0A101M031_PICGL</name>
<gene>
    <name evidence="2" type="ORF">ABT39_MTgene5373</name>
</gene>
<evidence type="ECO:0000256" key="1">
    <source>
        <dbReference type="SAM" id="SignalP"/>
    </source>
</evidence>
<geneLocation type="mitochondrion" evidence="2"/>
<comment type="caution">
    <text evidence="2">The sequence shown here is derived from an EMBL/GenBank/DDBJ whole genome shotgun (WGS) entry which is preliminary data.</text>
</comment>
<feature type="chain" id="PRO_5007100191" description="Secreted protein" evidence="1">
    <location>
        <begin position="24"/>
        <end position="73"/>
    </location>
</feature>
<proteinExistence type="predicted"/>
<dbReference type="EMBL" id="LKAM01000006">
    <property type="protein sequence ID" value="KUM48373.1"/>
    <property type="molecule type" value="Genomic_DNA"/>
</dbReference>
<reference evidence="2" key="1">
    <citation type="journal article" date="2015" name="Genome Biol. Evol.">
        <title>Organellar Genomes of White Spruce (Picea glauca): Assembly and Annotation.</title>
        <authorList>
            <person name="Jackman S.D."/>
            <person name="Warren R.L."/>
            <person name="Gibb E.A."/>
            <person name="Vandervalk B.P."/>
            <person name="Mohamadi H."/>
            <person name="Chu J."/>
            <person name="Raymond A."/>
            <person name="Pleasance S."/>
            <person name="Coope R."/>
            <person name="Wildung M.R."/>
            <person name="Ritland C.E."/>
            <person name="Bousquet J."/>
            <person name="Jones S.J."/>
            <person name="Bohlmann J."/>
            <person name="Birol I."/>
        </authorList>
    </citation>
    <scope>NUCLEOTIDE SEQUENCE [LARGE SCALE GENOMIC DNA]</scope>
    <source>
        <tissue evidence="2">Flushing bud</tissue>
    </source>
</reference>
<feature type="signal peptide" evidence="1">
    <location>
        <begin position="1"/>
        <end position="23"/>
    </location>
</feature>
<protein>
    <recommendedName>
        <fullName evidence="3">Secreted protein</fullName>
    </recommendedName>
</protein>
<evidence type="ECO:0008006" key="3">
    <source>
        <dbReference type="Google" id="ProtNLM"/>
    </source>
</evidence>
<accession>A0A101M031</accession>
<keyword evidence="1" id="KW-0732">Signal</keyword>
<organism evidence="2">
    <name type="scientific">Picea glauca</name>
    <name type="common">White spruce</name>
    <name type="synonym">Pinus glauca</name>
    <dbReference type="NCBI Taxonomy" id="3330"/>
    <lineage>
        <taxon>Eukaryota</taxon>
        <taxon>Viridiplantae</taxon>
        <taxon>Streptophyta</taxon>
        <taxon>Embryophyta</taxon>
        <taxon>Tracheophyta</taxon>
        <taxon>Spermatophyta</taxon>
        <taxon>Pinopsida</taxon>
        <taxon>Pinidae</taxon>
        <taxon>Conifers I</taxon>
        <taxon>Pinales</taxon>
        <taxon>Pinaceae</taxon>
        <taxon>Picea</taxon>
    </lineage>
</organism>
<keyword evidence="2" id="KW-0496">Mitochondrion</keyword>